<dbReference type="SUPFAM" id="SSF52540">
    <property type="entry name" value="P-loop containing nucleoside triphosphate hydrolases"/>
    <property type="match status" value="1"/>
</dbReference>
<feature type="transmembrane region" description="Helical" evidence="9">
    <location>
        <begin position="967"/>
        <end position="989"/>
    </location>
</feature>
<evidence type="ECO:0000256" key="1">
    <source>
        <dbReference type="ARBA" id="ARBA00004141"/>
    </source>
</evidence>
<comment type="subcellular location">
    <subcellularLocation>
        <location evidence="1">Membrane</location>
        <topology evidence="1">Multi-pass membrane protein</topology>
    </subcellularLocation>
</comment>
<dbReference type="GO" id="GO:0016887">
    <property type="term" value="F:ATP hydrolysis activity"/>
    <property type="evidence" value="ECO:0007669"/>
    <property type="project" value="InterPro"/>
</dbReference>
<dbReference type="InterPro" id="IPR003593">
    <property type="entry name" value="AAA+_ATPase"/>
</dbReference>
<dbReference type="Pfam" id="PF01061">
    <property type="entry name" value="ABC2_membrane"/>
    <property type="match status" value="1"/>
</dbReference>
<dbReference type="Pfam" id="PF00005">
    <property type="entry name" value="ABC_tran"/>
    <property type="match status" value="1"/>
</dbReference>
<keyword evidence="6 9" id="KW-1133">Transmembrane helix</keyword>
<dbReference type="InterPro" id="IPR013525">
    <property type="entry name" value="ABC2_TM"/>
</dbReference>
<dbReference type="InterPro" id="IPR043926">
    <property type="entry name" value="ABCG_dom"/>
</dbReference>
<reference evidence="12 13" key="1">
    <citation type="journal article" date="2018" name="Sci. Rep.">
        <title>Raphidocelis subcapitata (=Pseudokirchneriella subcapitata) provides an insight into genome evolution and environmental adaptations in the Sphaeropleales.</title>
        <authorList>
            <person name="Suzuki S."/>
            <person name="Yamaguchi H."/>
            <person name="Nakajima N."/>
            <person name="Kawachi M."/>
        </authorList>
    </citation>
    <scope>NUCLEOTIDE SEQUENCE [LARGE SCALE GENOMIC DNA]</scope>
    <source>
        <strain evidence="12 13">NIES-35</strain>
    </source>
</reference>
<feature type="region of interest" description="Disordered" evidence="8">
    <location>
        <begin position="18"/>
        <end position="55"/>
    </location>
</feature>
<dbReference type="SMART" id="SM00382">
    <property type="entry name" value="AAA"/>
    <property type="match status" value="1"/>
</dbReference>
<dbReference type="GO" id="GO:0016020">
    <property type="term" value="C:membrane"/>
    <property type="evidence" value="ECO:0007669"/>
    <property type="project" value="UniProtKB-SubCell"/>
</dbReference>
<keyword evidence="13" id="KW-1185">Reference proteome</keyword>
<dbReference type="InterPro" id="IPR000742">
    <property type="entry name" value="EGF"/>
</dbReference>
<organism evidence="12 13">
    <name type="scientific">Raphidocelis subcapitata</name>
    <dbReference type="NCBI Taxonomy" id="307507"/>
    <lineage>
        <taxon>Eukaryota</taxon>
        <taxon>Viridiplantae</taxon>
        <taxon>Chlorophyta</taxon>
        <taxon>core chlorophytes</taxon>
        <taxon>Chlorophyceae</taxon>
        <taxon>CS clade</taxon>
        <taxon>Sphaeropleales</taxon>
        <taxon>Selenastraceae</taxon>
        <taxon>Raphidocelis</taxon>
    </lineage>
</organism>
<comment type="caution">
    <text evidence="12">The sequence shown here is derived from an EMBL/GenBank/DDBJ whole genome shotgun (WGS) entry which is preliminary data.</text>
</comment>
<evidence type="ECO:0000256" key="7">
    <source>
        <dbReference type="ARBA" id="ARBA00023136"/>
    </source>
</evidence>
<evidence type="ECO:0000256" key="10">
    <source>
        <dbReference type="SAM" id="SignalP"/>
    </source>
</evidence>
<dbReference type="PROSITE" id="PS00022">
    <property type="entry name" value="EGF_1"/>
    <property type="match status" value="1"/>
</dbReference>
<dbReference type="PROSITE" id="PS00211">
    <property type="entry name" value="ABC_TRANSPORTER_1"/>
    <property type="match status" value="1"/>
</dbReference>
<dbReference type="InterPro" id="IPR027417">
    <property type="entry name" value="P-loop_NTPase"/>
</dbReference>
<dbReference type="InterPro" id="IPR003439">
    <property type="entry name" value="ABC_transporter-like_ATP-bd"/>
</dbReference>
<evidence type="ECO:0000259" key="11">
    <source>
        <dbReference type="PROSITE" id="PS50893"/>
    </source>
</evidence>
<dbReference type="Proteomes" id="UP000247498">
    <property type="component" value="Unassembled WGS sequence"/>
</dbReference>
<feature type="transmembrane region" description="Helical" evidence="9">
    <location>
        <begin position="1010"/>
        <end position="1033"/>
    </location>
</feature>
<dbReference type="InterPro" id="IPR017871">
    <property type="entry name" value="ABC_transporter-like_CS"/>
</dbReference>
<dbReference type="OrthoDB" id="566375at2759"/>
<keyword evidence="10" id="KW-0732">Signal</keyword>
<evidence type="ECO:0000256" key="2">
    <source>
        <dbReference type="ARBA" id="ARBA00022448"/>
    </source>
</evidence>
<dbReference type="GO" id="GO:0140359">
    <property type="term" value="F:ABC-type transporter activity"/>
    <property type="evidence" value="ECO:0007669"/>
    <property type="project" value="InterPro"/>
</dbReference>
<dbReference type="Pfam" id="PF19055">
    <property type="entry name" value="ABC2_membrane_7"/>
    <property type="match status" value="1"/>
</dbReference>
<keyword evidence="5" id="KW-0067">ATP-binding</keyword>
<keyword evidence="2" id="KW-0813">Transport</keyword>
<evidence type="ECO:0000313" key="12">
    <source>
        <dbReference type="EMBL" id="GBF94737.1"/>
    </source>
</evidence>
<feature type="transmembrane region" description="Helical" evidence="9">
    <location>
        <begin position="1045"/>
        <end position="1070"/>
    </location>
</feature>
<keyword evidence="4" id="KW-0547">Nucleotide-binding</keyword>
<keyword evidence="3 9" id="KW-0812">Transmembrane</keyword>
<sequence>MRLLVLIALAALLAHAGGAAGAPTPRSRAAGRLARGGAPAALPRPAEAAAAGEAPSKQRRLMAAAAATAADAATAANGAAAAKAAAAPKAAPLPGLAAAPAAGAPASPAPSLNLSHERCLPGAPIAANGTCECAPGWRGRDCMVCTQPSVCPAFAGQAASTCDSHMAYGNATAYKAYDCDLVGGLAKWVSGVTAMCNVRGERLPFRDGPMGLLVKPLTTPAAPSTSKPGALLPADVGPAGSRFCKLEVGLVSQPAHPLVCVASKCTFKEGSPSFSCTNTACSCGEGAKCPPLIQSVVANLVNSTLGLTCADGDSGRCVLEGVQPRFTLQCRSGECTQPDAGARALSGATAARAAAPKAFPRIALISALPVALLLALGLLFTSYVLASRRMFASGAAADAAAAGEPGQATDPTKVTLLAPMPSIQLASGEPNPATAFVFDNIVCSVPGAGASSAAAAADAKGGGLLSRLRPRPAGSSAGAAPARASAAGEPDGFSSLGSAPAALAAADGGRKVLLHGISGVVDEGEVLGVMGPSGSGKSTLLSILSGATESVGAGARVEGAVTLGGERRRGVLRKVTAFVPQKDVLLPALTVEECVRYSALLRLPRSLTAEEIQDRIDGVLAELGLSHVATSLVGGSASIRGVSGGERRRVTIAMALVTRPRLVIMDEPTSGLDSYTAYNLMRTAQEIATHDRVVIMSLHQPSPDMFDSLSQVLLLAKGRLAYLGPPNSVAPYFGAAGLPVPRKRQPAEHMLHVASQPAGLAALLAYAGKCSNARRRITAANTPAASHGGGGGAAAAAAAAQSAGGGGGPSAALAAALNGAVMGAGVGGGGAFAALAAQSGGGGGGGGAAPVAAHANVLISVHGGASPFGLPDVSAASAVVGAGGKAASEHGSFAPSGGAAGGGGARGWVDGKARECAVLYWRAFTNMRREPRLLMLHLLVALVLGLVVGAVFFQLENTQVGVQNRLGSMFFALALFGWTSVSVVDGLVLESELVAREVAGHYYRGGTYMLASLVLDGLLLRTLPALLFGGLVYPMVGLLPEVSRVVTFMFVLATYSSTVGALTTALTALCRTSSATTLAMNIILLMWVLVGGYLVNPMSIPGWLRWIRNLSPMSFAFEVLAANEMADQMYGLRVAGFAQLDGIKGDVFLRTLGLVPSRALESAVALAVFYLGSVLLAFSATSYTLWRHGGGSFRRMLARPFRRQLLTTVGEPEP</sequence>
<evidence type="ECO:0000313" key="13">
    <source>
        <dbReference type="Proteomes" id="UP000247498"/>
    </source>
</evidence>
<dbReference type="Gene3D" id="3.40.50.300">
    <property type="entry name" value="P-loop containing nucleotide triphosphate hydrolases"/>
    <property type="match status" value="1"/>
</dbReference>
<protein>
    <submittedName>
        <fullName evidence="12">ATP-dependent permease</fullName>
    </submittedName>
</protein>
<feature type="chain" id="PRO_5016161114" evidence="10">
    <location>
        <begin position="22"/>
        <end position="1214"/>
    </location>
</feature>
<feature type="transmembrane region" description="Helical" evidence="9">
    <location>
        <begin position="933"/>
        <end position="955"/>
    </location>
</feature>
<feature type="domain" description="ABC transporter" evidence="11">
    <location>
        <begin position="496"/>
        <end position="742"/>
    </location>
</feature>
<dbReference type="PANTHER" id="PTHR48041">
    <property type="entry name" value="ABC TRANSPORTER G FAMILY MEMBER 28"/>
    <property type="match status" value="1"/>
</dbReference>
<keyword evidence="7 9" id="KW-0472">Membrane</keyword>
<feature type="signal peptide" evidence="10">
    <location>
        <begin position="1"/>
        <end position="21"/>
    </location>
</feature>
<feature type="transmembrane region" description="Helical" evidence="9">
    <location>
        <begin position="1163"/>
        <end position="1186"/>
    </location>
</feature>
<evidence type="ECO:0000256" key="4">
    <source>
        <dbReference type="ARBA" id="ARBA00022741"/>
    </source>
</evidence>
<evidence type="ECO:0000256" key="9">
    <source>
        <dbReference type="SAM" id="Phobius"/>
    </source>
</evidence>
<dbReference type="InParanoid" id="A0A2V0PC37"/>
<feature type="compositionally biased region" description="Low complexity" evidence="8">
    <location>
        <begin position="471"/>
        <end position="491"/>
    </location>
</feature>
<evidence type="ECO:0000256" key="8">
    <source>
        <dbReference type="SAM" id="MobiDB-lite"/>
    </source>
</evidence>
<feature type="region of interest" description="Disordered" evidence="8">
    <location>
        <begin position="467"/>
        <end position="491"/>
    </location>
</feature>
<evidence type="ECO:0000256" key="3">
    <source>
        <dbReference type="ARBA" id="ARBA00022692"/>
    </source>
</evidence>
<dbReference type="AlphaFoldDB" id="A0A2V0PC37"/>
<dbReference type="PANTHER" id="PTHR48041:SF2">
    <property type="entry name" value="ATP-DEPENDENT PERMEASE-RELATED"/>
    <property type="match status" value="1"/>
</dbReference>
<dbReference type="GO" id="GO:0005524">
    <property type="term" value="F:ATP binding"/>
    <property type="evidence" value="ECO:0007669"/>
    <property type="project" value="UniProtKB-KW"/>
</dbReference>
<evidence type="ECO:0000256" key="6">
    <source>
        <dbReference type="ARBA" id="ARBA00022989"/>
    </source>
</evidence>
<dbReference type="STRING" id="307507.A0A2V0PC37"/>
<name>A0A2V0PC37_9CHLO</name>
<accession>A0A2V0PC37</accession>
<dbReference type="PROSITE" id="PS50893">
    <property type="entry name" value="ABC_TRANSPORTER_2"/>
    <property type="match status" value="1"/>
</dbReference>
<proteinExistence type="predicted"/>
<evidence type="ECO:0000256" key="5">
    <source>
        <dbReference type="ARBA" id="ARBA00022840"/>
    </source>
</evidence>
<feature type="transmembrane region" description="Helical" evidence="9">
    <location>
        <begin position="362"/>
        <end position="386"/>
    </location>
</feature>
<feature type="transmembrane region" description="Helical" evidence="9">
    <location>
        <begin position="1082"/>
        <end position="1104"/>
    </location>
</feature>
<gene>
    <name evidence="12" type="ORF">Rsub_07620</name>
</gene>
<dbReference type="EMBL" id="BDRX01000055">
    <property type="protein sequence ID" value="GBF94737.1"/>
    <property type="molecule type" value="Genomic_DNA"/>
</dbReference>
<dbReference type="InterPro" id="IPR050352">
    <property type="entry name" value="ABCG_transporters"/>
</dbReference>